<sequence length="110" mass="13102">MTEEGYFSMSGNSHYNYITIKELIFIHAYVTGEEIPSSQALQILKQFAPEEIPGTIRQARRYRIRKNGEELFGYYRKKHPKLFDKQKLYTYEELKHRAVNYCSSHLVIHL</sequence>
<evidence type="ECO:0000313" key="1">
    <source>
        <dbReference type="EMBL" id="CDN39384.1"/>
    </source>
</evidence>
<name>W8YCW9_BACTU</name>
<dbReference type="EMBL" id="HG810023">
    <property type="protein sequence ID" value="CDN39384.1"/>
    <property type="molecule type" value="Genomic_DNA"/>
</dbReference>
<proteinExistence type="predicted"/>
<dbReference type="HOGENOM" id="CLU_179066_0_0_9"/>
<reference evidence="1" key="2">
    <citation type="submission" date="2014-01" db="EMBL/GenBank/DDBJ databases">
        <authorList>
            <person name="Aslett M."/>
        </authorList>
    </citation>
    <scope>NUCLEOTIDE SEQUENCE [LARGE SCALE GENOMIC DNA]</scope>
    <source>
        <strain evidence="1">DB27</strain>
    </source>
</reference>
<accession>W8YCW9</accession>
<dbReference type="Proteomes" id="UP000030682">
    <property type="component" value="Unassembled WGS sequence"/>
</dbReference>
<gene>
    <name evidence="1" type="ORF">BTDB27_p000047</name>
</gene>
<dbReference type="AlphaFoldDB" id="W8YCW9"/>
<reference evidence="1" key="1">
    <citation type="submission" date="2014-01" db="EMBL/GenBank/DDBJ databases">
        <title>Draft genome sequence of highly nematicidal Bacillus thuringiensis DB27.</title>
        <authorList>
            <person name="Iatsenko I."/>
            <person name="Pickard D."/>
            <person name="Corton C."/>
            <person name="Dougan G."/>
            <person name="Sommer R.J."/>
        </authorList>
    </citation>
    <scope>NUCLEOTIDE SEQUENCE [LARGE SCALE GENOMIC DNA]</scope>
    <source>
        <strain evidence="1">DB27</strain>
    </source>
</reference>
<protein>
    <recommendedName>
        <fullName evidence="2">50S ribosomal protein L7ae</fullName>
    </recommendedName>
</protein>
<organism evidence="1">
    <name type="scientific">Bacillus thuringiensis DB27</name>
    <dbReference type="NCBI Taxonomy" id="1431339"/>
    <lineage>
        <taxon>Bacteria</taxon>
        <taxon>Bacillati</taxon>
        <taxon>Bacillota</taxon>
        <taxon>Bacilli</taxon>
        <taxon>Bacillales</taxon>
        <taxon>Bacillaceae</taxon>
        <taxon>Bacillus</taxon>
        <taxon>Bacillus cereus group</taxon>
    </lineage>
</organism>
<evidence type="ECO:0008006" key="2">
    <source>
        <dbReference type="Google" id="ProtNLM"/>
    </source>
</evidence>